<evidence type="ECO:0000313" key="1">
    <source>
        <dbReference type="EnsemblMetazoa" id="Aqu2.1.43543_001"/>
    </source>
</evidence>
<organism evidence="1">
    <name type="scientific">Amphimedon queenslandica</name>
    <name type="common">Sponge</name>
    <dbReference type="NCBI Taxonomy" id="400682"/>
    <lineage>
        <taxon>Eukaryota</taxon>
        <taxon>Metazoa</taxon>
        <taxon>Porifera</taxon>
        <taxon>Demospongiae</taxon>
        <taxon>Heteroscleromorpha</taxon>
        <taxon>Haplosclerida</taxon>
        <taxon>Niphatidae</taxon>
        <taxon>Amphimedon</taxon>
    </lineage>
</organism>
<accession>A0A1X7VVW1</accession>
<sequence>SLNLLRSLLPLRPSTLVPSERHYFIINKHHCTSCCYLSV</sequence>
<reference evidence="1" key="1">
    <citation type="submission" date="2017-05" db="UniProtKB">
        <authorList>
            <consortium name="EnsemblMetazoa"/>
        </authorList>
    </citation>
    <scope>IDENTIFICATION</scope>
</reference>
<dbReference type="EnsemblMetazoa" id="Aqu2.1.43543_001">
    <property type="protein sequence ID" value="Aqu2.1.43543_001"/>
    <property type="gene ID" value="Aqu2.1.43543"/>
</dbReference>
<dbReference type="AlphaFoldDB" id="A0A1X7VVW1"/>
<protein>
    <submittedName>
        <fullName evidence="1">Uncharacterized protein</fullName>
    </submittedName>
</protein>
<dbReference type="InParanoid" id="A0A1X7VVW1"/>
<name>A0A1X7VVW1_AMPQE</name>
<proteinExistence type="predicted"/>